<keyword evidence="6" id="KW-1185">Reference proteome</keyword>
<keyword evidence="3 4" id="KW-0067">ATP-binding</keyword>
<dbReference type="InterPro" id="IPR037171">
    <property type="entry name" value="NagB/RpiA_transferase-like"/>
</dbReference>
<name>A0A1I1J9M5_9RHOB</name>
<dbReference type="GO" id="GO:0009396">
    <property type="term" value="P:folic acid-containing compound biosynthetic process"/>
    <property type="evidence" value="ECO:0007669"/>
    <property type="project" value="TreeGrafter"/>
</dbReference>
<organism evidence="5 6">
    <name type="scientific">Pseudooceanicola nitratireducens</name>
    <dbReference type="NCBI Taxonomy" id="517719"/>
    <lineage>
        <taxon>Bacteria</taxon>
        <taxon>Pseudomonadati</taxon>
        <taxon>Pseudomonadota</taxon>
        <taxon>Alphaproteobacteria</taxon>
        <taxon>Rhodobacterales</taxon>
        <taxon>Paracoccaceae</taxon>
        <taxon>Pseudooceanicola</taxon>
    </lineage>
</organism>
<dbReference type="AlphaFoldDB" id="A0A1I1J9M5"/>
<evidence type="ECO:0000313" key="6">
    <source>
        <dbReference type="Proteomes" id="UP000231644"/>
    </source>
</evidence>
<dbReference type="GO" id="GO:0046872">
    <property type="term" value="F:metal ion binding"/>
    <property type="evidence" value="ECO:0007669"/>
    <property type="project" value="UniProtKB-KW"/>
</dbReference>
<evidence type="ECO:0000313" key="5">
    <source>
        <dbReference type="EMBL" id="SFC43308.1"/>
    </source>
</evidence>
<dbReference type="NCBIfam" id="TIGR02727">
    <property type="entry name" value="MTHFS_bact"/>
    <property type="match status" value="1"/>
</dbReference>
<proteinExistence type="inferred from homology"/>
<protein>
    <recommendedName>
        <fullName evidence="4">5-formyltetrahydrofolate cyclo-ligase</fullName>
        <ecNumber evidence="4">6.3.3.2</ecNumber>
    </recommendedName>
</protein>
<evidence type="ECO:0000256" key="4">
    <source>
        <dbReference type="RuleBase" id="RU361279"/>
    </source>
</evidence>
<comment type="similarity">
    <text evidence="1 4">Belongs to the 5-formyltetrahydrofolate cyclo-ligase family.</text>
</comment>
<dbReference type="STRING" id="517719.SAMN05421762_0893"/>
<evidence type="ECO:0000256" key="2">
    <source>
        <dbReference type="ARBA" id="ARBA00022741"/>
    </source>
</evidence>
<reference evidence="5 6" key="1">
    <citation type="submission" date="2016-10" db="EMBL/GenBank/DDBJ databases">
        <authorList>
            <person name="de Groot N.N."/>
        </authorList>
    </citation>
    <scope>NUCLEOTIDE SEQUENCE [LARGE SCALE GENOMIC DNA]</scope>
    <source>
        <strain evidence="5 6">DSM 29619</strain>
    </source>
</reference>
<dbReference type="EC" id="6.3.3.2" evidence="4"/>
<evidence type="ECO:0000256" key="3">
    <source>
        <dbReference type="ARBA" id="ARBA00022840"/>
    </source>
</evidence>
<dbReference type="GO" id="GO:0035999">
    <property type="term" value="P:tetrahydrofolate interconversion"/>
    <property type="evidence" value="ECO:0007669"/>
    <property type="project" value="TreeGrafter"/>
</dbReference>
<dbReference type="Proteomes" id="UP000231644">
    <property type="component" value="Unassembled WGS sequence"/>
</dbReference>
<dbReference type="Gene3D" id="3.40.50.10420">
    <property type="entry name" value="NagB/RpiA/CoA transferase-like"/>
    <property type="match status" value="1"/>
</dbReference>
<dbReference type="GO" id="GO:0030272">
    <property type="term" value="F:5-formyltetrahydrofolate cyclo-ligase activity"/>
    <property type="evidence" value="ECO:0007669"/>
    <property type="project" value="UniProtKB-EC"/>
</dbReference>
<dbReference type="InterPro" id="IPR024185">
    <property type="entry name" value="FTHF_cligase-like_sf"/>
</dbReference>
<evidence type="ECO:0000256" key="1">
    <source>
        <dbReference type="ARBA" id="ARBA00010638"/>
    </source>
</evidence>
<dbReference type="RefSeq" id="WP_093450880.1">
    <property type="nucleotide sequence ID" value="NZ_FNZG01000002.1"/>
</dbReference>
<accession>A0A1I1J9M5</accession>
<keyword evidence="2 4" id="KW-0547">Nucleotide-binding</keyword>
<dbReference type="Pfam" id="PF01812">
    <property type="entry name" value="5-FTHF_cyc-lig"/>
    <property type="match status" value="1"/>
</dbReference>
<dbReference type="InterPro" id="IPR002698">
    <property type="entry name" value="FTHF_cligase"/>
</dbReference>
<dbReference type="EMBL" id="FOLX01000001">
    <property type="protein sequence ID" value="SFC43308.1"/>
    <property type="molecule type" value="Genomic_DNA"/>
</dbReference>
<keyword evidence="5" id="KW-0436">Ligase</keyword>
<dbReference type="OrthoDB" id="9801938at2"/>
<keyword evidence="4" id="KW-0479">Metal-binding</keyword>
<dbReference type="PANTHER" id="PTHR23407">
    <property type="entry name" value="ATPASE INHIBITOR/5-FORMYLTETRAHYDROFOLATE CYCLO-LIGASE"/>
    <property type="match status" value="1"/>
</dbReference>
<comment type="catalytic activity">
    <reaction evidence="4">
        <text>(6S)-5-formyl-5,6,7,8-tetrahydrofolate + ATP = (6R)-5,10-methenyltetrahydrofolate + ADP + phosphate</text>
        <dbReference type="Rhea" id="RHEA:10488"/>
        <dbReference type="ChEBI" id="CHEBI:30616"/>
        <dbReference type="ChEBI" id="CHEBI:43474"/>
        <dbReference type="ChEBI" id="CHEBI:57455"/>
        <dbReference type="ChEBI" id="CHEBI:57457"/>
        <dbReference type="ChEBI" id="CHEBI:456216"/>
        <dbReference type="EC" id="6.3.3.2"/>
    </reaction>
</comment>
<dbReference type="SUPFAM" id="SSF100950">
    <property type="entry name" value="NagB/RpiA/CoA transferase-like"/>
    <property type="match status" value="1"/>
</dbReference>
<comment type="cofactor">
    <cofactor evidence="4">
        <name>Mg(2+)</name>
        <dbReference type="ChEBI" id="CHEBI:18420"/>
    </cofactor>
</comment>
<dbReference type="PANTHER" id="PTHR23407:SF1">
    <property type="entry name" value="5-FORMYLTETRAHYDROFOLATE CYCLO-LIGASE"/>
    <property type="match status" value="1"/>
</dbReference>
<dbReference type="GO" id="GO:0005524">
    <property type="term" value="F:ATP binding"/>
    <property type="evidence" value="ECO:0007669"/>
    <property type="project" value="UniProtKB-KW"/>
</dbReference>
<gene>
    <name evidence="5" type="ORF">SAMN05421762_0893</name>
</gene>
<sequence>MTDDFEGFKCVGGFSSPPCLAGEVAPDYFDPLAVDPQQARDVARWRVAERKRLLNERKAMRSQNKQYVAEALTTHLTELLAEQRSTATDKIVSLFWPIKGEPDLRLLMHDLHGQGWQIALPVVVRKAGPLVFREWCPTTRMTRGRWNIPVPSASEPELHPQIVIAPLVGWDAEGYRLGYGGGYFDRTLGATLPKPLSIGVGFSSAHVSTIFPQPHDIPLDAIITEAGREFERE</sequence>
<keyword evidence="4" id="KW-0460">Magnesium</keyword>